<evidence type="ECO:0000313" key="1">
    <source>
        <dbReference type="EMBL" id="ASO21067.1"/>
    </source>
</evidence>
<accession>A0A221W6Q1</accession>
<dbReference type="KEGG" id="ahg:AHOG_17210"/>
<evidence type="ECO:0000313" key="2">
    <source>
        <dbReference type="Proteomes" id="UP000204221"/>
    </source>
</evidence>
<sequence length="67" mass="7620">MKMVAVEKLTLGHQIIVNDTRWEIVIVNEFDRKNPTLVRLWVCAPGTAGRTKSKPLTFRTGEKVRVA</sequence>
<protein>
    <submittedName>
        <fullName evidence="1">Uncharacterized protein</fullName>
    </submittedName>
</protein>
<keyword evidence="2" id="KW-1185">Reference proteome</keyword>
<name>A0A221W6Q1_9PSEU</name>
<dbReference type="AlphaFoldDB" id="A0A221W6Q1"/>
<proteinExistence type="predicted"/>
<gene>
    <name evidence="1" type="ORF">AHOG_17210</name>
</gene>
<dbReference type="EMBL" id="CP022521">
    <property type="protein sequence ID" value="ASO21067.1"/>
    <property type="molecule type" value="Genomic_DNA"/>
</dbReference>
<dbReference type="Proteomes" id="UP000204221">
    <property type="component" value="Chromosome"/>
</dbReference>
<organism evidence="1 2">
    <name type="scientific">Actinoalloteichus hoggarensis</name>
    <dbReference type="NCBI Taxonomy" id="1470176"/>
    <lineage>
        <taxon>Bacteria</taxon>
        <taxon>Bacillati</taxon>
        <taxon>Actinomycetota</taxon>
        <taxon>Actinomycetes</taxon>
        <taxon>Pseudonocardiales</taxon>
        <taxon>Pseudonocardiaceae</taxon>
        <taxon>Actinoalloteichus</taxon>
    </lineage>
</organism>
<reference evidence="1 2" key="1">
    <citation type="submission" date="2017-07" db="EMBL/GenBank/DDBJ databases">
        <title>Complete genome sequence of Actinoalloteichus hoggarensis DSM 45943, type strain of Actinoalloteichus hoggarensis.</title>
        <authorList>
            <person name="Ruckert C."/>
            <person name="Nouioui I."/>
            <person name="Willmese J."/>
            <person name="van Wezel G."/>
            <person name="Klenk H.-P."/>
            <person name="Kalinowski J."/>
            <person name="Zotchev S.B."/>
        </authorList>
    </citation>
    <scope>NUCLEOTIDE SEQUENCE [LARGE SCALE GENOMIC DNA]</scope>
    <source>
        <strain evidence="1 2">DSM 45943</strain>
    </source>
</reference>
<dbReference type="RefSeq" id="WP_157736880.1">
    <property type="nucleotide sequence ID" value="NZ_CP022521.1"/>
</dbReference>